<feature type="region of interest" description="Disordered" evidence="3">
    <location>
        <begin position="137"/>
        <end position="156"/>
    </location>
</feature>
<evidence type="ECO:0000313" key="4">
    <source>
        <dbReference type="EMBL" id="QDV72087.1"/>
    </source>
</evidence>
<evidence type="ECO:0000256" key="1">
    <source>
        <dbReference type="ARBA" id="ARBA00022603"/>
    </source>
</evidence>
<dbReference type="PANTHER" id="PTHR43542:SF1">
    <property type="entry name" value="METHYLTRANSFERASE"/>
    <property type="match status" value="1"/>
</dbReference>
<organism evidence="4 5">
    <name type="scientific">Botrimarina mediterranea</name>
    <dbReference type="NCBI Taxonomy" id="2528022"/>
    <lineage>
        <taxon>Bacteria</taxon>
        <taxon>Pseudomonadati</taxon>
        <taxon>Planctomycetota</taxon>
        <taxon>Planctomycetia</taxon>
        <taxon>Pirellulales</taxon>
        <taxon>Lacipirellulaceae</taxon>
        <taxon>Botrimarina</taxon>
    </lineage>
</organism>
<evidence type="ECO:0000313" key="5">
    <source>
        <dbReference type="Proteomes" id="UP000316426"/>
    </source>
</evidence>
<sequence length="240" mass="26402">MAKRRPKSDIPTEAIDLRIIGGKYRGTKLTSEPLLHTSGAVAGERVTRPMKHRVREAIFNLVGTDAEGKHAMDLFAGTGALGLEALSRGAASCLFIERHVPTAEIVKQNIKAMGVEGVCELMMASAFVWAQRDLGKRDGGRGTRETDPPSAIPNPQSPWLAFISPPYSFFIERQDEMLMLIEALLKHAPPESMLVIEADQRFDFSLLPGRVKEHRSESGWDVREYAPAVVGVLRIGDESV</sequence>
<dbReference type="Proteomes" id="UP000316426">
    <property type="component" value="Chromosome"/>
</dbReference>
<keyword evidence="5" id="KW-1185">Reference proteome</keyword>
<dbReference type="RefSeq" id="WP_145105728.1">
    <property type="nucleotide sequence ID" value="NZ_CP036349.1"/>
</dbReference>
<reference evidence="4 5" key="1">
    <citation type="submission" date="2019-02" db="EMBL/GenBank/DDBJ databases">
        <title>Deep-cultivation of Planctomycetes and their phenomic and genomic characterization uncovers novel biology.</title>
        <authorList>
            <person name="Wiegand S."/>
            <person name="Jogler M."/>
            <person name="Boedeker C."/>
            <person name="Pinto D."/>
            <person name="Vollmers J."/>
            <person name="Rivas-Marin E."/>
            <person name="Kohn T."/>
            <person name="Peeters S.H."/>
            <person name="Heuer A."/>
            <person name="Rast P."/>
            <person name="Oberbeckmann S."/>
            <person name="Bunk B."/>
            <person name="Jeske O."/>
            <person name="Meyerdierks A."/>
            <person name="Storesund J.E."/>
            <person name="Kallscheuer N."/>
            <person name="Luecker S."/>
            <person name="Lage O.M."/>
            <person name="Pohl T."/>
            <person name="Merkel B.J."/>
            <person name="Hornburger P."/>
            <person name="Mueller R.-W."/>
            <person name="Bruemmer F."/>
            <person name="Labrenz M."/>
            <person name="Spormann A.M."/>
            <person name="Op den Camp H."/>
            <person name="Overmann J."/>
            <person name="Amann R."/>
            <person name="Jetten M.S.M."/>
            <person name="Mascher T."/>
            <person name="Medema M.H."/>
            <person name="Devos D.P."/>
            <person name="Kaster A.-K."/>
            <person name="Ovreas L."/>
            <person name="Rohde M."/>
            <person name="Galperin M.Y."/>
            <person name="Jogler C."/>
        </authorList>
    </citation>
    <scope>NUCLEOTIDE SEQUENCE [LARGE SCALE GENOMIC DNA]</scope>
    <source>
        <strain evidence="4 5">Spa11</strain>
    </source>
</reference>
<dbReference type="EMBL" id="CP036349">
    <property type="protein sequence ID" value="QDV72087.1"/>
    <property type="molecule type" value="Genomic_DNA"/>
</dbReference>
<name>A0A518K2S5_9BACT</name>
<dbReference type="KEGG" id="bmei:Spa11_02570"/>
<dbReference type="Pfam" id="PF03602">
    <property type="entry name" value="Cons_hypoth95"/>
    <property type="match status" value="1"/>
</dbReference>
<dbReference type="InterPro" id="IPR004398">
    <property type="entry name" value="RNA_MeTrfase_RsmD"/>
</dbReference>
<dbReference type="InterPro" id="IPR029063">
    <property type="entry name" value="SAM-dependent_MTases_sf"/>
</dbReference>
<keyword evidence="2 4" id="KW-0808">Transferase</keyword>
<dbReference type="AlphaFoldDB" id="A0A518K2S5"/>
<proteinExistence type="predicted"/>
<dbReference type="SUPFAM" id="SSF53335">
    <property type="entry name" value="S-adenosyl-L-methionine-dependent methyltransferases"/>
    <property type="match status" value="1"/>
</dbReference>
<protein>
    <submittedName>
        <fullName evidence="4">Ribosomal RNA small subunit methyltransferase D</fullName>
        <ecNumber evidence="4">2.1.1.171</ecNumber>
    </submittedName>
</protein>
<dbReference type="PANTHER" id="PTHR43542">
    <property type="entry name" value="METHYLTRANSFERASE"/>
    <property type="match status" value="1"/>
</dbReference>
<dbReference type="GO" id="GO:0052913">
    <property type="term" value="F:16S rRNA (guanine(966)-N(2))-methyltransferase activity"/>
    <property type="evidence" value="ECO:0007669"/>
    <property type="project" value="UniProtKB-EC"/>
</dbReference>
<accession>A0A518K2S5</accession>
<gene>
    <name evidence="4" type="primary">rsmD</name>
    <name evidence="4" type="ORF">Spa11_02570</name>
</gene>
<dbReference type="EC" id="2.1.1.171" evidence="4"/>
<feature type="compositionally biased region" description="Basic and acidic residues" evidence="3">
    <location>
        <begin position="137"/>
        <end position="147"/>
    </location>
</feature>
<keyword evidence="1 4" id="KW-0489">Methyltransferase</keyword>
<dbReference type="Gene3D" id="3.40.50.150">
    <property type="entry name" value="Vaccinia Virus protein VP39"/>
    <property type="match status" value="1"/>
</dbReference>
<evidence type="ECO:0000256" key="2">
    <source>
        <dbReference type="ARBA" id="ARBA00022679"/>
    </source>
</evidence>
<evidence type="ECO:0000256" key="3">
    <source>
        <dbReference type="SAM" id="MobiDB-lite"/>
    </source>
</evidence>